<sequence length="152" mass="17220">MPRLSPEQWADVRAEREAGATFRELADKFGVSDAAIVKRAKAEGWGDGTDVREAIRRKVSEKVSGMVSTADPKRRAEALDRAAERAAEVIERHKADWEQHRQRFGAVTTDFESGKHAKINAEMLTIRQRGERLAWGLEDTNPAPKIEIKREW</sequence>
<dbReference type="RefSeq" id="WP_104072281.1">
    <property type="nucleotide sequence ID" value="NZ_PRDS01000009.1"/>
</dbReference>
<dbReference type="EMBL" id="PRDS01000009">
    <property type="protein sequence ID" value="PPB79777.1"/>
    <property type="molecule type" value="Genomic_DNA"/>
</dbReference>
<comment type="caution">
    <text evidence="1">The sequence shown here is derived from an EMBL/GenBank/DDBJ whole genome shotgun (WGS) entry which is preliminary data.</text>
</comment>
<gene>
    <name evidence="1" type="ORF">LV82_02568</name>
</gene>
<dbReference type="OrthoDB" id="8420553at2"/>
<keyword evidence="2" id="KW-1185">Reference proteome</keyword>
<dbReference type="Proteomes" id="UP000239736">
    <property type="component" value="Unassembled WGS sequence"/>
</dbReference>
<evidence type="ECO:0000313" key="1">
    <source>
        <dbReference type="EMBL" id="PPB79777.1"/>
    </source>
</evidence>
<dbReference type="AlphaFoldDB" id="A0A2S5JE67"/>
<evidence type="ECO:0000313" key="2">
    <source>
        <dbReference type="Proteomes" id="UP000239736"/>
    </source>
</evidence>
<accession>A0A2S5JE67</accession>
<reference evidence="1 2" key="1">
    <citation type="submission" date="2018-01" db="EMBL/GenBank/DDBJ databases">
        <title>Genomic Encyclopedia of Archaeal and Bacterial Type Strains, Phase II (KMG-II): from individual species to whole genera.</title>
        <authorList>
            <person name="Goeker M."/>
        </authorList>
    </citation>
    <scope>NUCLEOTIDE SEQUENCE [LARGE SCALE GENOMIC DNA]</scope>
    <source>
        <strain evidence="1 2">DSM 12048</strain>
    </source>
</reference>
<name>A0A2S5JE67_9RHOB</name>
<organism evidence="1 2">
    <name type="scientific">Albidovulum inexpectatum</name>
    <dbReference type="NCBI Taxonomy" id="196587"/>
    <lineage>
        <taxon>Bacteria</taxon>
        <taxon>Pseudomonadati</taxon>
        <taxon>Pseudomonadota</taxon>
        <taxon>Alphaproteobacteria</taxon>
        <taxon>Rhodobacterales</taxon>
        <taxon>Paracoccaceae</taxon>
        <taxon>Albidovulum</taxon>
    </lineage>
</organism>
<protein>
    <submittedName>
        <fullName evidence="1">Uncharacterized protein</fullName>
    </submittedName>
</protein>
<proteinExistence type="predicted"/>